<name>A0A2I0W2R3_9ASPA</name>
<evidence type="ECO:0000259" key="4">
    <source>
        <dbReference type="Pfam" id="PF00171"/>
    </source>
</evidence>
<dbReference type="PANTHER" id="PTHR43860:SF2">
    <property type="entry name" value="BETAINE ALDEHYDE DEHYDROGENASE-RELATED"/>
    <property type="match status" value="1"/>
</dbReference>
<dbReference type="GO" id="GO:0004029">
    <property type="term" value="F:aldehyde dehydrogenase (NAD+) activity"/>
    <property type="evidence" value="ECO:0007669"/>
    <property type="project" value="UniProtKB-ARBA"/>
</dbReference>
<gene>
    <name evidence="5" type="primary">ALDH10A8</name>
    <name evidence="5" type="ORF">MA16_Dca026517</name>
</gene>
<comment type="similarity">
    <text evidence="1">Belongs to the aldehyde dehydrogenase family.</text>
</comment>
<dbReference type="SUPFAM" id="SSF53720">
    <property type="entry name" value="ALDH-like"/>
    <property type="match status" value="1"/>
</dbReference>
<reference evidence="5 6" key="2">
    <citation type="journal article" date="2017" name="Nature">
        <title>The Apostasia genome and the evolution of orchids.</title>
        <authorList>
            <person name="Zhang G.Q."/>
            <person name="Liu K.W."/>
            <person name="Li Z."/>
            <person name="Lohaus R."/>
            <person name="Hsiao Y.Y."/>
            <person name="Niu S.C."/>
            <person name="Wang J.Y."/>
            <person name="Lin Y.C."/>
            <person name="Xu Q."/>
            <person name="Chen L.J."/>
            <person name="Yoshida K."/>
            <person name="Fujiwara S."/>
            <person name="Wang Z.W."/>
            <person name="Zhang Y.Q."/>
            <person name="Mitsuda N."/>
            <person name="Wang M."/>
            <person name="Liu G.H."/>
            <person name="Pecoraro L."/>
            <person name="Huang H.X."/>
            <person name="Xiao X.J."/>
            <person name="Lin M."/>
            <person name="Wu X.Y."/>
            <person name="Wu W.L."/>
            <person name="Chen Y.Y."/>
            <person name="Chang S.B."/>
            <person name="Sakamoto S."/>
            <person name="Ohme-Takagi M."/>
            <person name="Yagi M."/>
            <person name="Zeng S.J."/>
            <person name="Shen C.Y."/>
            <person name="Yeh C.M."/>
            <person name="Luo Y.B."/>
            <person name="Tsai W.C."/>
            <person name="Van de Peer Y."/>
            <person name="Liu Z.J."/>
        </authorList>
    </citation>
    <scope>NUCLEOTIDE SEQUENCE [LARGE SCALE GENOMIC DNA]</scope>
    <source>
        <tissue evidence="5">The whole plant</tissue>
    </source>
</reference>
<evidence type="ECO:0000256" key="1">
    <source>
        <dbReference type="ARBA" id="ARBA00009986"/>
    </source>
</evidence>
<evidence type="ECO:0000313" key="5">
    <source>
        <dbReference type="EMBL" id="PKU69953.1"/>
    </source>
</evidence>
<evidence type="ECO:0000313" key="6">
    <source>
        <dbReference type="Proteomes" id="UP000233837"/>
    </source>
</evidence>
<dbReference type="InterPro" id="IPR016161">
    <property type="entry name" value="Ald_DH/histidinol_DH"/>
</dbReference>
<dbReference type="InterPro" id="IPR015590">
    <property type="entry name" value="Aldehyde_DH_dom"/>
</dbReference>
<reference evidence="5 6" key="1">
    <citation type="journal article" date="2016" name="Sci. Rep.">
        <title>The Dendrobium catenatum Lindl. genome sequence provides insights into polysaccharide synthase, floral development and adaptive evolution.</title>
        <authorList>
            <person name="Zhang G.Q."/>
            <person name="Xu Q."/>
            <person name="Bian C."/>
            <person name="Tsai W.C."/>
            <person name="Yeh C.M."/>
            <person name="Liu K.W."/>
            <person name="Yoshida K."/>
            <person name="Zhang L.S."/>
            <person name="Chang S.B."/>
            <person name="Chen F."/>
            <person name="Shi Y."/>
            <person name="Su Y.Y."/>
            <person name="Zhang Y.Q."/>
            <person name="Chen L.J."/>
            <person name="Yin Y."/>
            <person name="Lin M."/>
            <person name="Huang H."/>
            <person name="Deng H."/>
            <person name="Wang Z.W."/>
            <person name="Zhu S.L."/>
            <person name="Zhao X."/>
            <person name="Deng C."/>
            <person name="Niu S.C."/>
            <person name="Huang J."/>
            <person name="Wang M."/>
            <person name="Liu G.H."/>
            <person name="Yang H.J."/>
            <person name="Xiao X.J."/>
            <person name="Hsiao Y.Y."/>
            <person name="Wu W.L."/>
            <person name="Chen Y.Y."/>
            <person name="Mitsuda N."/>
            <person name="Ohme-Takagi M."/>
            <person name="Luo Y.B."/>
            <person name="Van de Peer Y."/>
            <person name="Liu Z.J."/>
        </authorList>
    </citation>
    <scope>NUCLEOTIDE SEQUENCE [LARGE SCALE GENOMIC DNA]</scope>
    <source>
        <tissue evidence="5">The whole plant</tissue>
    </source>
</reference>
<organism evidence="5 6">
    <name type="scientific">Dendrobium catenatum</name>
    <dbReference type="NCBI Taxonomy" id="906689"/>
    <lineage>
        <taxon>Eukaryota</taxon>
        <taxon>Viridiplantae</taxon>
        <taxon>Streptophyta</taxon>
        <taxon>Embryophyta</taxon>
        <taxon>Tracheophyta</taxon>
        <taxon>Spermatophyta</taxon>
        <taxon>Magnoliopsida</taxon>
        <taxon>Liliopsida</taxon>
        <taxon>Asparagales</taxon>
        <taxon>Orchidaceae</taxon>
        <taxon>Epidendroideae</taxon>
        <taxon>Malaxideae</taxon>
        <taxon>Dendrobiinae</taxon>
        <taxon>Dendrobium</taxon>
    </lineage>
</organism>
<feature type="region of interest" description="Disordered" evidence="3">
    <location>
        <begin position="1"/>
        <end position="20"/>
    </location>
</feature>
<dbReference type="EMBL" id="KZ502974">
    <property type="protein sequence ID" value="PKU69953.1"/>
    <property type="molecule type" value="Genomic_DNA"/>
</dbReference>
<proteinExistence type="inferred from homology"/>
<dbReference type="STRING" id="906689.A0A2I0W2R3"/>
<dbReference type="PANTHER" id="PTHR43860">
    <property type="entry name" value="BETAINE ALDEHYDE DEHYDROGENASE"/>
    <property type="match status" value="1"/>
</dbReference>
<dbReference type="AlphaFoldDB" id="A0A2I0W2R3"/>
<keyword evidence="2" id="KW-0520">NAD</keyword>
<accession>A0A2I0W2R3</accession>
<dbReference type="Proteomes" id="UP000233837">
    <property type="component" value="Unassembled WGS sequence"/>
</dbReference>
<dbReference type="Pfam" id="PF00171">
    <property type="entry name" value="Aldedh"/>
    <property type="match status" value="1"/>
</dbReference>
<sequence length="143" mass="15545">MGSRSRRVAGFAGGDPFGAAPQCLGETSAGFEGFQSEIRERASELAKLEALDSGKPLDETTWDLDDVASCFEYYADLAESLDGKQRTPVSVPLQTFKSYVIKEPIGVVGLITPWAEALLPLKVELPSLHLRTLPVDKKDNAYL</sequence>
<feature type="domain" description="Aldehyde dehydrogenase" evidence="4">
    <location>
        <begin position="32"/>
        <end position="115"/>
    </location>
</feature>
<protein>
    <submittedName>
        <fullName evidence="5">Betaine aldehyde dehydrogenase 1, chloroplastic</fullName>
    </submittedName>
</protein>
<dbReference type="Gene3D" id="3.40.605.10">
    <property type="entry name" value="Aldehyde Dehydrogenase, Chain A, domain 1"/>
    <property type="match status" value="1"/>
</dbReference>
<evidence type="ECO:0000256" key="3">
    <source>
        <dbReference type="SAM" id="MobiDB-lite"/>
    </source>
</evidence>
<keyword evidence="6" id="KW-1185">Reference proteome</keyword>
<evidence type="ECO:0000256" key="2">
    <source>
        <dbReference type="ARBA" id="ARBA00023027"/>
    </source>
</evidence>
<dbReference type="InterPro" id="IPR016162">
    <property type="entry name" value="Ald_DH_N"/>
</dbReference>